<sequence>MPARKLHGLPGTGPNQTLEEIRPAVTTSPERRPAGGATTTKIAAAARGAARNTALQTATSRDSARPGDAFKQRQRSASIARAAASSGASSSAAADHLARSVSAGAASRAAGARPACGQRAQRLVADRRNAPGSGASTVRDQDAARAPCTASAYDMRVQACARDASHEEEPPHAAADGRFLIFDLRFPILKFNKLDTIMAIFIAVDSPIRSTTRSETPSSDCTRSPDEISMIGFSSKN</sequence>
<keyword evidence="3" id="KW-1185">Reference proteome</keyword>
<protein>
    <submittedName>
        <fullName evidence="2">Uncharacterized protein</fullName>
    </submittedName>
</protein>
<feature type="region of interest" description="Disordered" evidence="1">
    <location>
        <begin position="1"/>
        <end position="91"/>
    </location>
</feature>
<reference evidence="2 3" key="1">
    <citation type="journal article" date="2015" name="Proc. Natl. Acad. Sci. U.S.A.">
        <title>The resurrection genome of Boea hygrometrica: A blueprint for survival of dehydration.</title>
        <authorList>
            <person name="Xiao L."/>
            <person name="Yang G."/>
            <person name="Zhang L."/>
            <person name="Yang X."/>
            <person name="Zhao S."/>
            <person name="Ji Z."/>
            <person name="Zhou Q."/>
            <person name="Hu M."/>
            <person name="Wang Y."/>
            <person name="Chen M."/>
            <person name="Xu Y."/>
            <person name="Jin H."/>
            <person name="Xiao X."/>
            <person name="Hu G."/>
            <person name="Bao F."/>
            <person name="Hu Y."/>
            <person name="Wan P."/>
            <person name="Li L."/>
            <person name="Deng X."/>
            <person name="Kuang T."/>
            <person name="Xiang C."/>
            <person name="Zhu J.K."/>
            <person name="Oliver M.J."/>
            <person name="He Y."/>
        </authorList>
    </citation>
    <scope>NUCLEOTIDE SEQUENCE [LARGE SCALE GENOMIC DNA]</scope>
    <source>
        <strain evidence="3">cv. XS01</strain>
    </source>
</reference>
<gene>
    <name evidence="2" type="ORF">F511_15260</name>
</gene>
<feature type="compositionally biased region" description="Low complexity" evidence="1">
    <location>
        <begin position="34"/>
        <end position="54"/>
    </location>
</feature>
<evidence type="ECO:0000313" key="2">
    <source>
        <dbReference type="EMBL" id="KZV55478.1"/>
    </source>
</evidence>
<feature type="compositionally biased region" description="Basic and acidic residues" evidence="1">
    <location>
        <begin position="62"/>
        <end position="71"/>
    </location>
</feature>
<evidence type="ECO:0000256" key="1">
    <source>
        <dbReference type="SAM" id="MobiDB-lite"/>
    </source>
</evidence>
<proteinExistence type="predicted"/>
<dbReference type="EMBL" id="KQ988534">
    <property type="protein sequence ID" value="KZV55478.1"/>
    <property type="molecule type" value="Genomic_DNA"/>
</dbReference>
<feature type="compositionally biased region" description="Low complexity" evidence="1">
    <location>
        <begin position="75"/>
        <end position="91"/>
    </location>
</feature>
<name>A0A2Z7D743_9LAMI</name>
<accession>A0A2Z7D743</accession>
<dbReference type="AlphaFoldDB" id="A0A2Z7D743"/>
<dbReference type="Proteomes" id="UP000250235">
    <property type="component" value="Unassembled WGS sequence"/>
</dbReference>
<organism evidence="2 3">
    <name type="scientific">Dorcoceras hygrometricum</name>
    <dbReference type="NCBI Taxonomy" id="472368"/>
    <lineage>
        <taxon>Eukaryota</taxon>
        <taxon>Viridiplantae</taxon>
        <taxon>Streptophyta</taxon>
        <taxon>Embryophyta</taxon>
        <taxon>Tracheophyta</taxon>
        <taxon>Spermatophyta</taxon>
        <taxon>Magnoliopsida</taxon>
        <taxon>eudicotyledons</taxon>
        <taxon>Gunneridae</taxon>
        <taxon>Pentapetalae</taxon>
        <taxon>asterids</taxon>
        <taxon>lamiids</taxon>
        <taxon>Lamiales</taxon>
        <taxon>Gesneriaceae</taxon>
        <taxon>Didymocarpoideae</taxon>
        <taxon>Trichosporeae</taxon>
        <taxon>Loxocarpinae</taxon>
        <taxon>Dorcoceras</taxon>
    </lineage>
</organism>
<feature type="region of interest" description="Disordered" evidence="1">
    <location>
        <begin position="124"/>
        <end position="145"/>
    </location>
</feature>
<evidence type="ECO:0000313" key="3">
    <source>
        <dbReference type="Proteomes" id="UP000250235"/>
    </source>
</evidence>
<feature type="region of interest" description="Disordered" evidence="1">
    <location>
        <begin position="209"/>
        <end position="237"/>
    </location>
</feature>
<feature type="compositionally biased region" description="Polar residues" evidence="1">
    <location>
        <begin position="209"/>
        <end position="222"/>
    </location>
</feature>